<reference evidence="2" key="1">
    <citation type="submission" date="2019-02" db="EMBL/GenBank/DDBJ databases">
        <title>Draft genome of the type strain Pelomonas aquatica CCUG 52575T.</title>
        <authorList>
            <person name="Gomila M."/>
            <person name="Lalucat J."/>
        </authorList>
    </citation>
    <scope>NUCLEOTIDE SEQUENCE</scope>
    <source>
        <strain evidence="2">CCUG 52575</strain>
    </source>
</reference>
<feature type="chain" id="PRO_5040965359" evidence="1">
    <location>
        <begin position="35"/>
        <end position="604"/>
    </location>
</feature>
<feature type="signal peptide" evidence="1">
    <location>
        <begin position="1"/>
        <end position="34"/>
    </location>
</feature>
<dbReference type="PANTHER" id="PTHR33361:SF16">
    <property type="entry name" value="DUF885 DOMAIN-CONTAINING PROTEIN"/>
    <property type="match status" value="1"/>
</dbReference>
<evidence type="ECO:0000313" key="2">
    <source>
        <dbReference type="EMBL" id="MDG0861216.1"/>
    </source>
</evidence>
<dbReference type="Proteomes" id="UP001152766">
    <property type="component" value="Unassembled WGS sequence"/>
</dbReference>
<organism evidence="2 3">
    <name type="scientific">Pelomonas aquatica</name>
    <dbReference type="NCBI Taxonomy" id="431058"/>
    <lineage>
        <taxon>Bacteria</taxon>
        <taxon>Pseudomonadati</taxon>
        <taxon>Pseudomonadota</taxon>
        <taxon>Betaproteobacteria</taxon>
        <taxon>Burkholderiales</taxon>
        <taxon>Sphaerotilaceae</taxon>
        <taxon>Roseateles</taxon>
    </lineage>
</organism>
<comment type="caution">
    <text evidence="2">The sequence shown here is derived from an EMBL/GenBank/DDBJ whole genome shotgun (WGS) entry which is preliminary data.</text>
</comment>
<dbReference type="EMBL" id="SGUG01000002">
    <property type="protein sequence ID" value="MDG0861216.1"/>
    <property type="molecule type" value="Genomic_DNA"/>
</dbReference>
<accession>A0A9X4LDW1</accession>
<name>A0A9X4LDW1_9BURK</name>
<dbReference type="Pfam" id="PF05960">
    <property type="entry name" value="DUF885"/>
    <property type="match status" value="1"/>
</dbReference>
<evidence type="ECO:0000313" key="3">
    <source>
        <dbReference type="Proteomes" id="UP001152766"/>
    </source>
</evidence>
<gene>
    <name evidence="2" type="ORF">EXJ73_01845</name>
</gene>
<protein>
    <submittedName>
        <fullName evidence="2">DUF885 domain-containing protein</fullName>
    </submittedName>
</protein>
<dbReference type="AlphaFoldDB" id="A0A9X4LDW1"/>
<dbReference type="PANTHER" id="PTHR33361">
    <property type="entry name" value="GLR0591 PROTEIN"/>
    <property type="match status" value="1"/>
</dbReference>
<evidence type="ECO:0000256" key="1">
    <source>
        <dbReference type="SAM" id="SignalP"/>
    </source>
</evidence>
<dbReference type="InterPro" id="IPR010281">
    <property type="entry name" value="DUF885"/>
</dbReference>
<proteinExistence type="predicted"/>
<keyword evidence="1" id="KW-0732">Signal</keyword>
<keyword evidence="3" id="KW-1185">Reference proteome</keyword>
<sequence>MASMRAFPTGDPMRRRHALSLLATSITLSLPAWSAPTESQRFHQWLDAQWELTLKRQPMLATTLGDPRYNGRFVDTTTAAWRTQSRRDTQQQLKGLAGFNKARLDAKDRVSYGILKLDLEQELAGERFPDWMQPISQIGGLPSFLAQLGTGESIQPFKTTRDYDDWLKRLALAVPSFDGSIANMRAGLKAGVTQPKAVMEKVLPQLQALAVTDPEKSLFWGPIKNFPDAVPAADRERIAAAMRKLLADKVLPAYGRMLAFVRDEYTPKARAGTAWSDLPDGKAWYALRVRQSTTLDLTPDQIHEIGLKEVARILGEMEAVRKQVGFQGDLKAFFKYLQDDPKFYFTKPEDLLAGYRELQKKINGLTPKLFDIAPKADYQVKEVEAFRAESAPGASYEEGSVDGTRPGVFYVNTFNLKAQPSYGMETLSLHEASPGHHFQISIAQEDSSLPAFRRFGSHYTAYVEGWALYSESLGKELGMFTDSYQWYGRLSDEQLRAMRLVVDTGLHAKGWTREQAIKYMLDNSSMVESDVVSEVERYIVWPGQALGYKIGQLEITKLRREAEAELGAKFDVKGFHRVVLTAGQVPLPVLRELVMDWVAQRKAG</sequence>